<dbReference type="SUPFAM" id="SSF53335">
    <property type="entry name" value="S-adenosyl-L-methionine-dependent methyltransferases"/>
    <property type="match status" value="1"/>
</dbReference>
<evidence type="ECO:0000313" key="1">
    <source>
        <dbReference type="EMBL" id="SFM19366.1"/>
    </source>
</evidence>
<keyword evidence="1" id="KW-0489">Methyltransferase</keyword>
<dbReference type="STRING" id="582667.SAMN05192568_102234"/>
<dbReference type="OrthoDB" id="7628122at2"/>
<dbReference type="Gene3D" id="3.40.50.150">
    <property type="entry name" value="Vaccinia Virus protein VP39"/>
    <property type="match status" value="1"/>
</dbReference>
<sequence>MSIGVSVQSNRLPLKIWSDLTVPAFADINGLISGVYERWKLYSSQDIDRGISEHDDMRHESDGTLEEYLRVGVSAVKIVTEAMLLAGRCEFDSVLDLPCGGGRVTRHLRAFFPESKLFVADIDKNKEIFAVNQFNAEPFPFHKDYLGRSELKVDLLFSGSLLTHFDLPMFDRALHYFVEALNPGGLAILTLHGRNCASHALAQHSRIIDLFAKRRMVDRLKQMLFRIKYKTNIDPSVALNKHLMRRGFGYYACPMWTAMYGQSYGGSFTAPSWVINRIESRSDCRILGYKEMSFANYQDVVIVQKI</sequence>
<dbReference type="InterPro" id="IPR029063">
    <property type="entry name" value="SAM-dependent_MTases_sf"/>
</dbReference>
<dbReference type="AlphaFoldDB" id="A0A1I4NVE0"/>
<dbReference type="Proteomes" id="UP000199048">
    <property type="component" value="Unassembled WGS sequence"/>
</dbReference>
<dbReference type="CDD" id="cd02440">
    <property type="entry name" value="AdoMet_MTases"/>
    <property type="match status" value="1"/>
</dbReference>
<proteinExistence type="predicted"/>
<dbReference type="GO" id="GO:0032259">
    <property type="term" value="P:methylation"/>
    <property type="evidence" value="ECO:0007669"/>
    <property type="project" value="UniProtKB-KW"/>
</dbReference>
<dbReference type="EMBL" id="FOTK01000022">
    <property type="protein sequence ID" value="SFM19366.1"/>
    <property type="molecule type" value="Genomic_DNA"/>
</dbReference>
<accession>A0A1I4NVE0</accession>
<name>A0A1I4NVE0_9HYPH</name>
<organism evidence="1 2">
    <name type="scientific">Methylobacterium pseudosasicola</name>
    <dbReference type="NCBI Taxonomy" id="582667"/>
    <lineage>
        <taxon>Bacteria</taxon>
        <taxon>Pseudomonadati</taxon>
        <taxon>Pseudomonadota</taxon>
        <taxon>Alphaproteobacteria</taxon>
        <taxon>Hyphomicrobiales</taxon>
        <taxon>Methylobacteriaceae</taxon>
        <taxon>Methylobacterium</taxon>
    </lineage>
</organism>
<evidence type="ECO:0000313" key="2">
    <source>
        <dbReference type="Proteomes" id="UP000199048"/>
    </source>
</evidence>
<keyword evidence="1" id="KW-0808">Transferase</keyword>
<dbReference type="GO" id="GO:0008168">
    <property type="term" value="F:methyltransferase activity"/>
    <property type="evidence" value="ECO:0007669"/>
    <property type="project" value="UniProtKB-KW"/>
</dbReference>
<gene>
    <name evidence="1" type="ORF">SAMN05192568_102234</name>
</gene>
<protein>
    <submittedName>
        <fullName evidence="1">Methyltransferase domain-containing protein</fullName>
    </submittedName>
</protein>
<reference evidence="2" key="1">
    <citation type="submission" date="2016-10" db="EMBL/GenBank/DDBJ databases">
        <authorList>
            <person name="Varghese N."/>
            <person name="Submissions S."/>
        </authorList>
    </citation>
    <scope>NUCLEOTIDE SEQUENCE [LARGE SCALE GENOMIC DNA]</scope>
    <source>
        <strain evidence="2">BL36</strain>
    </source>
</reference>
<keyword evidence="2" id="KW-1185">Reference proteome</keyword>
<dbReference type="RefSeq" id="WP_092043400.1">
    <property type="nucleotide sequence ID" value="NZ_FOTK01000022.1"/>
</dbReference>